<keyword evidence="2" id="KW-1185">Reference proteome</keyword>
<dbReference type="AlphaFoldDB" id="A0A4Y2F1B6"/>
<evidence type="ECO:0000313" key="1">
    <source>
        <dbReference type="EMBL" id="GBM34116.1"/>
    </source>
</evidence>
<evidence type="ECO:0000313" key="2">
    <source>
        <dbReference type="Proteomes" id="UP000499080"/>
    </source>
</evidence>
<dbReference type="Proteomes" id="UP000499080">
    <property type="component" value="Unassembled WGS sequence"/>
</dbReference>
<gene>
    <name evidence="1" type="ORF">AVEN_107683_1</name>
</gene>
<protein>
    <submittedName>
        <fullName evidence="1">Uncharacterized protein</fullName>
    </submittedName>
</protein>
<comment type="caution">
    <text evidence="1">The sequence shown here is derived from an EMBL/GenBank/DDBJ whole genome shotgun (WGS) entry which is preliminary data.</text>
</comment>
<organism evidence="1 2">
    <name type="scientific">Araneus ventricosus</name>
    <name type="common">Orbweaver spider</name>
    <name type="synonym">Epeira ventricosa</name>
    <dbReference type="NCBI Taxonomy" id="182803"/>
    <lineage>
        <taxon>Eukaryota</taxon>
        <taxon>Metazoa</taxon>
        <taxon>Ecdysozoa</taxon>
        <taxon>Arthropoda</taxon>
        <taxon>Chelicerata</taxon>
        <taxon>Arachnida</taxon>
        <taxon>Araneae</taxon>
        <taxon>Araneomorphae</taxon>
        <taxon>Entelegynae</taxon>
        <taxon>Araneoidea</taxon>
        <taxon>Araneidae</taxon>
        <taxon>Araneus</taxon>
    </lineage>
</organism>
<accession>A0A4Y2F1B6</accession>
<proteinExistence type="predicted"/>
<reference evidence="1 2" key="1">
    <citation type="journal article" date="2019" name="Sci. Rep.">
        <title>Orb-weaving spider Araneus ventricosus genome elucidates the spidroin gene catalogue.</title>
        <authorList>
            <person name="Kono N."/>
            <person name="Nakamura H."/>
            <person name="Ohtoshi R."/>
            <person name="Moran D.A.P."/>
            <person name="Shinohara A."/>
            <person name="Yoshida Y."/>
            <person name="Fujiwara M."/>
            <person name="Mori M."/>
            <person name="Tomita M."/>
            <person name="Arakawa K."/>
        </authorList>
    </citation>
    <scope>NUCLEOTIDE SEQUENCE [LARGE SCALE GENOMIC DNA]</scope>
</reference>
<dbReference type="EMBL" id="BGPR01094276">
    <property type="protein sequence ID" value="GBM34116.1"/>
    <property type="molecule type" value="Genomic_DNA"/>
</dbReference>
<sequence length="135" mass="15049">MIPCDVTACQRSYKRTALGSQSSNELIDWNDFGVEQCELESRSAYTADFQWNRVSSLEPSGSEADTLSLGQRGLAMNSYFSPCVGELPACEREAGARFAHQSAEIEDVKRRIALLKYVSCDLLLLFWCLCALCSF</sequence>
<name>A0A4Y2F1B6_ARAVE</name>